<evidence type="ECO:0000259" key="2">
    <source>
        <dbReference type="Pfam" id="PF04492"/>
    </source>
</evidence>
<dbReference type="AlphaFoldDB" id="A0A9X1Z2H5"/>
<feature type="compositionally biased region" description="Polar residues" evidence="1">
    <location>
        <begin position="165"/>
        <end position="174"/>
    </location>
</feature>
<reference evidence="3" key="1">
    <citation type="submission" date="2022-01" db="EMBL/GenBank/DDBJ databases">
        <title>Whole genome-based taxonomy of the Shewanellaceae.</title>
        <authorList>
            <person name="Martin-Rodriguez A.J."/>
        </authorList>
    </citation>
    <scope>NUCLEOTIDE SEQUENCE</scope>
    <source>
        <strain evidence="3">DSM 23803</strain>
    </source>
</reference>
<organism evidence="3 4">
    <name type="scientific">Shewanella algicola</name>
    <dbReference type="NCBI Taxonomy" id="640633"/>
    <lineage>
        <taxon>Bacteria</taxon>
        <taxon>Pseudomonadati</taxon>
        <taxon>Pseudomonadota</taxon>
        <taxon>Gammaproteobacteria</taxon>
        <taxon>Alteromonadales</taxon>
        <taxon>Shewanellaceae</taxon>
        <taxon>Shewanella</taxon>
    </lineage>
</organism>
<dbReference type="NCBIfam" id="TIGR01610">
    <property type="entry name" value="phage_O_Nterm"/>
    <property type="match status" value="1"/>
</dbReference>
<evidence type="ECO:0000313" key="3">
    <source>
        <dbReference type="EMBL" id="MCL1103713.1"/>
    </source>
</evidence>
<dbReference type="InterPro" id="IPR036388">
    <property type="entry name" value="WH-like_DNA-bd_sf"/>
</dbReference>
<dbReference type="Pfam" id="PF04492">
    <property type="entry name" value="Phage_rep_O"/>
    <property type="match status" value="1"/>
</dbReference>
<proteinExistence type="predicted"/>
<feature type="region of interest" description="Disordered" evidence="1">
    <location>
        <begin position="165"/>
        <end position="185"/>
    </location>
</feature>
<accession>A0A9X1Z2H5</accession>
<dbReference type="InterPro" id="IPR006497">
    <property type="entry name" value="Phage_lambda_VrpO_N"/>
</dbReference>
<name>A0A9X1Z2H5_9GAMM</name>
<protein>
    <submittedName>
        <fullName evidence="3">Replication protein</fullName>
    </submittedName>
</protein>
<dbReference type="RefSeq" id="WP_188923509.1">
    <property type="nucleotide sequence ID" value="NZ_BMQI01000001.1"/>
</dbReference>
<dbReference type="GO" id="GO:0006260">
    <property type="term" value="P:DNA replication"/>
    <property type="evidence" value="ECO:0007669"/>
    <property type="project" value="InterPro"/>
</dbReference>
<dbReference type="EMBL" id="JAKILJ010000001">
    <property type="protein sequence ID" value="MCL1103713.1"/>
    <property type="molecule type" value="Genomic_DNA"/>
</dbReference>
<dbReference type="Gene3D" id="1.10.10.10">
    <property type="entry name" value="Winged helix-like DNA-binding domain superfamily/Winged helix DNA-binding domain"/>
    <property type="match status" value="1"/>
</dbReference>
<comment type="caution">
    <text evidence="3">The sequence shown here is derived from an EMBL/GenBank/DDBJ whole genome shotgun (WGS) entry which is preliminary data.</text>
</comment>
<feature type="domain" description="Bacteriophage lambda Replication protein O N-terminal" evidence="2">
    <location>
        <begin position="37"/>
        <end position="130"/>
    </location>
</feature>
<feature type="compositionally biased region" description="Basic and acidic residues" evidence="1">
    <location>
        <begin position="176"/>
        <end position="185"/>
    </location>
</feature>
<gene>
    <name evidence="3" type="ORF">L2749_00305</name>
</gene>
<evidence type="ECO:0000256" key="1">
    <source>
        <dbReference type="SAM" id="MobiDB-lite"/>
    </source>
</evidence>
<evidence type="ECO:0000313" key="4">
    <source>
        <dbReference type="Proteomes" id="UP001139408"/>
    </source>
</evidence>
<sequence length="305" mass="34090">MLQKYIDNVNDGENSNIVPFRSVDCVVGTSKQGAVVKADLDDGYLRLSNTLVDALCLTKLSDRESRVLFSVMRRTYGFGKHVDWISYSQIEEMTSIDSNNVSRVVGALIKRNILLKEGKKIGVNSVVSDWLDKPIINKTVSLDSKNSLSKLAVKPVSLDSNTVSLDSKTCQSRPPQKKDINTKERQKDICAKSAFNAFFKQYPNHRKGGSDSAAWAAWKSEKLTEQDCEAAIAWLVHAAQRDASWGVSANGQFVLGVTKFIRNKTWLTPLPTPTTNNPRKSLQIPVFNEQTNEYSDYADDFNMEI</sequence>
<keyword evidence="4" id="KW-1185">Reference proteome</keyword>
<dbReference type="Proteomes" id="UP001139408">
    <property type="component" value="Unassembled WGS sequence"/>
</dbReference>